<sequence length="68" mass="8424">MLKNRYVNRRDKREGRKRREHIGFICSPLIYIVGRRDRKKLPLLKKYHTNEKSLFSIKGFFLWRTFVL</sequence>
<reference evidence="1 2" key="1">
    <citation type="journal article" date="2011" name="J. Bacteriol.">
        <title>Complete genome sequence of the industrial strain Bacillus megaterium WSH-002.</title>
        <authorList>
            <person name="Liu L."/>
            <person name="Li Y."/>
            <person name="Zhang J."/>
            <person name="Zou W."/>
            <person name="Zhou Z."/>
            <person name="Liu J."/>
            <person name="Li X."/>
            <person name="Wang L."/>
            <person name="Chen J."/>
        </authorList>
    </citation>
    <scope>NUCLEOTIDE SEQUENCE [LARGE SCALE GENOMIC DNA]</scope>
    <source>
        <strain evidence="1 2">WSH-002</strain>
    </source>
</reference>
<dbReference type="KEGG" id="bmh:BMWSH_1683"/>
<accession>A0A8D3WYT0</accession>
<name>A0A8D3WYT0_PRIMW</name>
<evidence type="ECO:0000313" key="2">
    <source>
        <dbReference type="Proteomes" id="UP000001283"/>
    </source>
</evidence>
<dbReference type="Proteomes" id="UP000001283">
    <property type="component" value="Chromosome"/>
</dbReference>
<dbReference type="EMBL" id="CP003017">
    <property type="protein sequence ID" value="AEN88565.1"/>
    <property type="molecule type" value="Genomic_DNA"/>
</dbReference>
<protein>
    <submittedName>
        <fullName evidence="1">Uncharacterized protein</fullName>
    </submittedName>
</protein>
<evidence type="ECO:0000313" key="1">
    <source>
        <dbReference type="EMBL" id="AEN88565.1"/>
    </source>
</evidence>
<proteinExistence type="predicted"/>
<organism evidence="1 2">
    <name type="scientific">Priestia megaterium (strain WSH-002)</name>
    <name type="common">Bacillus megaterium</name>
    <dbReference type="NCBI Taxonomy" id="1006007"/>
    <lineage>
        <taxon>Bacteria</taxon>
        <taxon>Bacillati</taxon>
        <taxon>Bacillota</taxon>
        <taxon>Bacilli</taxon>
        <taxon>Bacillales</taxon>
        <taxon>Bacillaceae</taxon>
        <taxon>Priestia</taxon>
    </lineage>
</organism>
<dbReference type="AlphaFoldDB" id="A0A8D3WYT0"/>
<gene>
    <name evidence="1" type="ORF">BMWSH_1683</name>
</gene>